<evidence type="ECO:0000256" key="1">
    <source>
        <dbReference type="ARBA" id="ARBA00007274"/>
    </source>
</evidence>
<dbReference type="EMBL" id="SPQZ01000004">
    <property type="protein sequence ID" value="TFV96972.1"/>
    <property type="molecule type" value="Genomic_DNA"/>
</dbReference>
<evidence type="ECO:0000313" key="4">
    <source>
        <dbReference type="Proteomes" id="UP000298127"/>
    </source>
</evidence>
<name>A0A4Y9QZL8_9MICO</name>
<dbReference type="InterPro" id="IPR011004">
    <property type="entry name" value="Trimer_LpxA-like_sf"/>
</dbReference>
<dbReference type="Proteomes" id="UP000298127">
    <property type="component" value="Unassembled WGS sequence"/>
</dbReference>
<dbReference type="Pfam" id="PF00132">
    <property type="entry name" value="Hexapep"/>
    <property type="match status" value="1"/>
</dbReference>
<dbReference type="RefSeq" id="WP_135120928.1">
    <property type="nucleotide sequence ID" value="NZ_SPQZ01000004.1"/>
</dbReference>
<keyword evidence="4" id="KW-1185">Reference proteome</keyword>
<dbReference type="InterPro" id="IPR001451">
    <property type="entry name" value="Hexapep"/>
</dbReference>
<organism evidence="3 4">
    <name type="scientific">Orlajensenia leifsoniae</name>
    <dbReference type="NCBI Taxonomy" id="2561933"/>
    <lineage>
        <taxon>Bacteria</taxon>
        <taxon>Bacillati</taxon>
        <taxon>Actinomycetota</taxon>
        <taxon>Actinomycetes</taxon>
        <taxon>Micrococcales</taxon>
        <taxon>Microbacteriaceae</taxon>
        <taxon>Orlajensenia</taxon>
    </lineage>
</organism>
<keyword evidence="2 3" id="KW-0808">Transferase</keyword>
<dbReference type="PANTHER" id="PTHR23416">
    <property type="entry name" value="SIALIC ACID SYNTHASE-RELATED"/>
    <property type="match status" value="1"/>
</dbReference>
<proteinExistence type="inferred from homology"/>
<dbReference type="SUPFAM" id="SSF51161">
    <property type="entry name" value="Trimeric LpxA-like enzymes"/>
    <property type="match status" value="1"/>
</dbReference>
<evidence type="ECO:0000313" key="3">
    <source>
        <dbReference type="EMBL" id="TFV96972.1"/>
    </source>
</evidence>
<dbReference type="InterPro" id="IPR051159">
    <property type="entry name" value="Hexapeptide_acetyltransf"/>
</dbReference>
<comment type="similarity">
    <text evidence="1">Belongs to the transferase hexapeptide repeat family.</text>
</comment>
<keyword evidence="3" id="KW-0012">Acyltransferase</keyword>
<dbReference type="Gene3D" id="2.160.10.10">
    <property type="entry name" value="Hexapeptide repeat proteins"/>
    <property type="match status" value="1"/>
</dbReference>
<dbReference type="AlphaFoldDB" id="A0A4Y9QZL8"/>
<protein>
    <submittedName>
        <fullName evidence="3">Acyltransferase</fullName>
    </submittedName>
</protein>
<dbReference type="GO" id="GO:0008374">
    <property type="term" value="F:O-acyltransferase activity"/>
    <property type="evidence" value="ECO:0007669"/>
    <property type="project" value="TreeGrafter"/>
</dbReference>
<gene>
    <name evidence="3" type="ORF">E4M00_13020</name>
</gene>
<dbReference type="PANTHER" id="PTHR23416:SF23">
    <property type="entry name" value="ACETYLTRANSFERASE C18B11.09C-RELATED"/>
    <property type="match status" value="1"/>
</dbReference>
<reference evidence="3 4" key="1">
    <citation type="journal article" date="2018" name="J. Microbiol.">
        <title>Leifsonia flava sp. nov., a novel actinobacterium isolated from the rhizosphere of Aquilegia viridiflora.</title>
        <authorList>
            <person name="Cai Y."/>
            <person name="Tao W.Z."/>
            <person name="Ma Y.J."/>
            <person name="Cheng J."/>
            <person name="Zhang M.Y."/>
            <person name="Zhang Y.X."/>
        </authorList>
    </citation>
    <scope>NUCLEOTIDE SEQUENCE [LARGE SCALE GENOMIC DNA]</scope>
    <source>
        <strain evidence="3 4">SYP-B2174</strain>
    </source>
</reference>
<sequence>MGGLKQLIATTIAPSSLWSPRVRVRLLRFCGVTVGTGTRIRPGIRFIERVDLLSIGDGCFINVELLVGSNSPVVLGDRVSLGPRVQLVPTTHEIGPASARAGASVSAPITIGDGTWIGAGTIVLGGVTIGSGCIVAAGSVVTADCEPDSLYGGTPARRIRALDVAPEASSTQGVR</sequence>
<evidence type="ECO:0000256" key="2">
    <source>
        <dbReference type="ARBA" id="ARBA00022679"/>
    </source>
</evidence>
<accession>A0A4Y9QZL8</accession>
<comment type="caution">
    <text evidence="3">The sequence shown here is derived from an EMBL/GenBank/DDBJ whole genome shotgun (WGS) entry which is preliminary data.</text>
</comment>